<dbReference type="Proteomes" id="UP000663823">
    <property type="component" value="Unassembled WGS sequence"/>
</dbReference>
<sequence length="97" mass="11142">QQYALLNSNKCLCTNILMRKKQDDRFSPPDFNCTQECQDFQLSNDKQRCVQRDFLVKKNSSSTAQSYCKSIGGVLAKINDILEIQDLIPELTLTTNY</sequence>
<dbReference type="AlphaFoldDB" id="A0A820KSM3"/>
<dbReference type="EMBL" id="CAJOAX010062551">
    <property type="protein sequence ID" value="CAF4347646.1"/>
    <property type="molecule type" value="Genomic_DNA"/>
</dbReference>
<evidence type="ECO:0000313" key="1">
    <source>
        <dbReference type="EMBL" id="CAF4347646.1"/>
    </source>
</evidence>
<name>A0A820KSM3_9BILA</name>
<accession>A0A820KSM3</accession>
<comment type="caution">
    <text evidence="1">The sequence shown here is derived from an EMBL/GenBank/DDBJ whole genome shotgun (WGS) entry which is preliminary data.</text>
</comment>
<proteinExistence type="predicted"/>
<feature type="non-terminal residue" evidence="1">
    <location>
        <position position="1"/>
    </location>
</feature>
<reference evidence="1" key="1">
    <citation type="submission" date="2021-02" db="EMBL/GenBank/DDBJ databases">
        <authorList>
            <person name="Nowell W R."/>
        </authorList>
    </citation>
    <scope>NUCLEOTIDE SEQUENCE</scope>
</reference>
<protein>
    <submittedName>
        <fullName evidence="1">Uncharacterized protein</fullName>
    </submittedName>
</protein>
<organism evidence="1 2">
    <name type="scientific">Rotaria sordida</name>
    <dbReference type="NCBI Taxonomy" id="392033"/>
    <lineage>
        <taxon>Eukaryota</taxon>
        <taxon>Metazoa</taxon>
        <taxon>Spiralia</taxon>
        <taxon>Gnathifera</taxon>
        <taxon>Rotifera</taxon>
        <taxon>Eurotatoria</taxon>
        <taxon>Bdelloidea</taxon>
        <taxon>Philodinida</taxon>
        <taxon>Philodinidae</taxon>
        <taxon>Rotaria</taxon>
    </lineage>
</organism>
<feature type="non-terminal residue" evidence="1">
    <location>
        <position position="97"/>
    </location>
</feature>
<evidence type="ECO:0000313" key="2">
    <source>
        <dbReference type="Proteomes" id="UP000663823"/>
    </source>
</evidence>
<gene>
    <name evidence="1" type="ORF">OTI717_LOCUS43442</name>
</gene>